<dbReference type="Pfam" id="PF04672">
    <property type="entry name" value="Methyltransf_19"/>
    <property type="match status" value="1"/>
</dbReference>
<reference evidence="2 3" key="1">
    <citation type="submission" date="2020-07" db="EMBL/GenBank/DDBJ databases">
        <title>Genomic Encyclopedia of Type Strains, Phase IV (KMG-IV): sequencing the most valuable type-strain genomes for metagenomic binning, comparative biology and taxonomic classification.</title>
        <authorList>
            <person name="Goeker M."/>
        </authorList>
    </citation>
    <scope>NUCLEOTIDE SEQUENCE [LARGE SCALE GENOMIC DNA]</scope>
    <source>
        <strain evidence="2 3">DSM 45533</strain>
    </source>
</reference>
<accession>A0A7W0CPI7</accession>
<evidence type="ECO:0000313" key="2">
    <source>
        <dbReference type="EMBL" id="MBA2894942.1"/>
    </source>
</evidence>
<dbReference type="AlphaFoldDB" id="A0A7W0CPI7"/>
<keyword evidence="2" id="KW-0808">Transferase</keyword>
<proteinExistence type="predicted"/>
<evidence type="ECO:0000256" key="1">
    <source>
        <dbReference type="SAM" id="MobiDB-lite"/>
    </source>
</evidence>
<sequence length="272" mass="29456">MSEESVPAGIDPTVPSAARIYDYFLGGKDNFASDRAAAEHILALARARGYDIREAAWANRAFLGRVVRELAAAGVRQFLDIGTGLPTRENVHQIVREAAPDAKVVYVDNDPIVLVHARALLEDNARTIVVHGDLREPAKILADPQVRAHLDLDRPVAVLVLALLHFFPEDDYVDGLVGQLIDGLPSGGYLAVSHGYAALRDAEGEQEARDVYSKTSVGDIVQRPPAKIAAMMARLEMLEPGVVPVETWRPHPDQYAGNPETSGYIGGVGRKS</sequence>
<keyword evidence="3" id="KW-1185">Reference proteome</keyword>
<keyword evidence="2" id="KW-0489">Methyltransferase</keyword>
<feature type="region of interest" description="Disordered" evidence="1">
    <location>
        <begin position="249"/>
        <end position="272"/>
    </location>
</feature>
<name>A0A7W0CPI7_9ACTN</name>
<evidence type="ECO:0000313" key="3">
    <source>
        <dbReference type="Proteomes" id="UP000530928"/>
    </source>
</evidence>
<dbReference type="GO" id="GO:0032259">
    <property type="term" value="P:methylation"/>
    <property type="evidence" value="ECO:0007669"/>
    <property type="project" value="UniProtKB-KW"/>
</dbReference>
<dbReference type="Gene3D" id="3.40.50.150">
    <property type="entry name" value="Vaccinia Virus protein VP39"/>
    <property type="match status" value="1"/>
</dbReference>
<dbReference type="EMBL" id="JACDUR010000006">
    <property type="protein sequence ID" value="MBA2894942.1"/>
    <property type="molecule type" value="Genomic_DNA"/>
</dbReference>
<comment type="caution">
    <text evidence="2">The sequence shown here is derived from an EMBL/GenBank/DDBJ whole genome shotgun (WGS) entry which is preliminary data.</text>
</comment>
<gene>
    <name evidence="2" type="ORF">HNR30_006314</name>
</gene>
<dbReference type="PIRSF" id="PIRSF017393">
    <property type="entry name" value="MTase_SAV2177"/>
    <property type="match status" value="1"/>
</dbReference>
<dbReference type="SUPFAM" id="SSF53335">
    <property type="entry name" value="S-adenosyl-L-methionine-dependent methyltransferases"/>
    <property type="match status" value="1"/>
</dbReference>
<dbReference type="GO" id="GO:0008168">
    <property type="term" value="F:methyltransferase activity"/>
    <property type="evidence" value="ECO:0007669"/>
    <property type="project" value="UniProtKB-KW"/>
</dbReference>
<dbReference type="InterPro" id="IPR029063">
    <property type="entry name" value="SAM-dependent_MTases_sf"/>
</dbReference>
<organism evidence="2 3">
    <name type="scientific">Nonomuraea soli</name>
    <dbReference type="NCBI Taxonomy" id="1032476"/>
    <lineage>
        <taxon>Bacteria</taxon>
        <taxon>Bacillati</taxon>
        <taxon>Actinomycetota</taxon>
        <taxon>Actinomycetes</taxon>
        <taxon>Streptosporangiales</taxon>
        <taxon>Streptosporangiaceae</taxon>
        <taxon>Nonomuraea</taxon>
    </lineage>
</organism>
<protein>
    <submittedName>
        <fullName evidence="2">O-methyltransferase involved in polyketide biosynthesis</fullName>
    </submittedName>
</protein>
<dbReference type="RefSeq" id="WP_181613649.1">
    <property type="nucleotide sequence ID" value="NZ_BAABAM010000004.1"/>
</dbReference>
<dbReference type="InterPro" id="IPR006764">
    <property type="entry name" value="SAM_dep_MeTrfase_SAV2177_type"/>
</dbReference>
<dbReference type="Proteomes" id="UP000530928">
    <property type="component" value="Unassembled WGS sequence"/>
</dbReference>